<feature type="transmembrane region" description="Helical" evidence="1">
    <location>
        <begin position="42"/>
        <end position="60"/>
    </location>
</feature>
<proteinExistence type="predicted"/>
<evidence type="ECO:0000313" key="3">
    <source>
        <dbReference type="Proteomes" id="UP000827069"/>
    </source>
</evidence>
<sequence length="245" mass="27748">MKKTSYYPRASFESSLELANAVSDLGGSCTSEMAAEKLGKKVSGAFSAIISAAVAFGLLINNRGQLDITNLFKNYKLAYTPEEEIRELRTAFLTPQLFIEIVERFNNKSLPLSHFEKLLIKEFNIPDNYSSRVERYFIDGAKKCEILSDDGFINYRGLQEDNFLEEPIISDKESPSTAPALSPPTYEQQKTLEWNKENQNYSILITGPNTNVNLVINDEDDLAIIDITLKKIKRMLIEKLNKSEE</sequence>
<keyword evidence="1" id="KW-0472">Membrane</keyword>
<dbReference type="EMBL" id="CP079898">
    <property type="protein sequence ID" value="QXZ24144.1"/>
    <property type="molecule type" value="Genomic_DNA"/>
</dbReference>
<dbReference type="RefSeq" id="WP_005004982.1">
    <property type="nucleotide sequence ID" value="NZ_CP079898.1"/>
</dbReference>
<keyword evidence="1" id="KW-0812">Transmembrane</keyword>
<reference evidence="2 3" key="1">
    <citation type="submission" date="2021-07" db="EMBL/GenBank/DDBJ databases">
        <title>FDA dAtabase for Regulatory Grade micrObial Sequences (FDA-ARGOS): Supporting development and validation of Infectious Disease Dx tests.</title>
        <authorList>
            <person name="Sproer C."/>
            <person name="Gronow S."/>
            <person name="Severitt S."/>
            <person name="Schroder I."/>
            <person name="Tallon L."/>
            <person name="Sadzewicz L."/>
            <person name="Zhao X."/>
            <person name="Boylan J."/>
            <person name="Ott S."/>
            <person name="Bowen H."/>
            <person name="Vavikolanu K."/>
            <person name="Mehta A."/>
            <person name="Aluvathingal J."/>
            <person name="Nadendla S."/>
            <person name="Lowell S."/>
            <person name="Myers T."/>
            <person name="Yan Y."/>
        </authorList>
    </citation>
    <scope>NUCLEOTIDE SEQUENCE [LARGE SCALE GENOMIC DNA]</scope>
    <source>
        <strain evidence="2 3">FDAARGOS_1401</strain>
    </source>
</reference>
<evidence type="ECO:0000313" key="2">
    <source>
        <dbReference type="EMBL" id="QXZ24144.1"/>
    </source>
</evidence>
<keyword evidence="1" id="KW-1133">Transmembrane helix</keyword>
<organism evidence="2 3">
    <name type="scientific">Acinetobacter septicus</name>
    <dbReference type="NCBI Taxonomy" id="465797"/>
    <lineage>
        <taxon>Bacteria</taxon>
        <taxon>Pseudomonadati</taxon>
        <taxon>Pseudomonadota</taxon>
        <taxon>Gammaproteobacteria</taxon>
        <taxon>Moraxellales</taxon>
        <taxon>Moraxellaceae</taxon>
        <taxon>Acinetobacter</taxon>
    </lineage>
</organism>
<keyword evidence="3" id="KW-1185">Reference proteome</keyword>
<gene>
    <name evidence="2" type="ORF">I6L31_05075</name>
</gene>
<dbReference type="Proteomes" id="UP000827069">
    <property type="component" value="Chromosome"/>
</dbReference>
<name>A0ABD7F7C4_9GAMM</name>
<protein>
    <submittedName>
        <fullName evidence="2">Uncharacterized protein</fullName>
    </submittedName>
</protein>
<dbReference type="AlphaFoldDB" id="A0ABD7F7C4"/>
<evidence type="ECO:0000256" key="1">
    <source>
        <dbReference type="SAM" id="Phobius"/>
    </source>
</evidence>
<accession>A0ABD7F7C4</accession>